<keyword evidence="2" id="KW-1185">Reference proteome</keyword>
<proteinExistence type="predicted"/>
<sequence>MWMPATGTSGQPAPLAVYRPAPYDDHSSHLPPMFASHAIPPVIPLRVSTSHIHRADAVSYAVIFLRPVLMALYTSQRRSVTWTTVTLNIVPAHHLSQARHHRHLSCRYALS</sequence>
<dbReference type="Proteomes" id="UP000292082">
    <property type="component" value="Unassembled WGS sequence"/>
</dbReference>
<evidence type="ECO:0000313" key="2">
    <source>
        <dbReference type="Proteomes" id="UP000292082"/>
    </source>
</evidence>
<reference evidence="1 2" key="1">
    <citation type="submission" date="2019-01" db="EMBL/GenBank/DDBJ databases">
        <title>Draft genome sequences of three monokaryotic isolates of the white-rot basidiomycete fungus Dichomitus squalens.</title>
        <authorList>
            <consortium name="DOE Joint Genome Institute"/>
            <person name="Lopez S.C."/>
            <person name="Andreopoulos B."/>
            <person name="Pangilinan J."/>
            <person name="Lipzen A."/>
            <person name="Riley R."/>
            <person name="Ahrendt S."/>
            <person name="Ng V."/>
            <person name="Barry K."/>
            <person name="Daum C."/>
            <person name="Grigoriev I.V."/>
            <person name="Hilden K.S."/>
            <person name="Makela M.R."/>
            <person name="de Vries R.P."/>
        </authorList>
    </citation>
    <scope>NUCLEOTIDE SEQUENCE [LARGE SCALE GENOMIC DNA]</scope>
    <source>
        <strain evidence="1 2">CBS 464.89</strain>
    </source>
</reference>
<accession>A0A4Q9PHC4</accession>
<dbReference type="EMBL" id="ML145260">
    <property type="protein sequence ID" value="TBU52226.1"/>
    <property type="molecule type" value="Genomic_DNA"/>
</dbReference>
<name>A0A4Q9PHC4_9APHY</name>
<gene>
    <name evidence="1" type="ORF">BD310DRAFT_246997</name>
</gene>
<organism evidence="1 2">
    <name type="scientific">Dichomitus squalens</name>
    <dbReference type="NCBI Taxonomy" id="114155"/>
    <lineage>
        <taxon>Eukaryota</taxon>
        <taxon>Fungi</taxon>
        <taxon>Dikarya</taxon>
        <taxon>Basidiomycota</taxon>
        <taxon>Agaricomycotina</taxon>
        <taxon>Agaricomycetes</taxon>
        <taxon>Polyporales</taxon>
        <taxon>Polyporaceae</taxon>
        <taxon>Dichomitus</taxon>
    </lineage>
</organism>
<dbReference type="AlphaFoldDB" id="A0A4Q9PHC4"/>
<evidence type="ECO:0000313" key="1">
    <source>
        <dbReference type="EMBL" id="TBU52226.1"/>
    </source>
</evidence>
<protein>
    <submittedName>
        <fullName evidence="1">Uncharacterized protein</fullName>
    </submittedName>
</protein>